<feature type="region of interest" description="Disordered" evidence="1">
    <location>
        <begin position="383"/>
        <end position="402"/>
    </location>
</feature>
<evidence type="ECO:0000313" key="4">
    <source>
        <dbReference type="Proteomes" id="UP000248783"/>
    </source>
</evidence>
<dbReference type="SUPFAM" id="SSF69572">
    <property type="entry name" value="Activating enzymes of the ubiquitin-like proteins"/>
    <property type="match status" value="1"/>
</dbReference>
<feature type="compositionally biased region" description="Pro residues" evidence="1">
    <location>
        <begin position="1"/>
        <end position="14"/>
    </location>
</feature>
<proteinExistence type="predicted"/>
<feature type="compositionally biased region" description="Basic and acidic residues" evidence="1">
    <location>
        <begin position="393"/>
        <end position="402"/>
    </location>
</feature>
<dbReference type="AlphaFoldDB" id="A0A2W5WUP2"/>
<feature type="compositionally biased region" description="Low complexity" evidence="1">
    <location>
        <begin position="383"/>
        <end position="392"/>
    </location>
</feature>
<evidence type="ECO:0000256" key="1">
    <source>
        <dbReference type="SAM" id="MobiDB-lite"/>
    </source>
</evidence>
<dbReference type="InterPro" id="IPR035985">
    <property type="entry name" value="Ubiquitin-activating_enz"/>
</dbReference>
<sequence length="402" mass="41370">MPPVAPPPAAPPPLTTTAAQAPAAPAVPPTGRRAHPAPPLDDVRLRPGTPVLDRGHGEVQLGTDPRWAVRVGGLDDAEVAWLRELAVRRHTSPTAAARRRGIDPGRRDEIALLLHHGGFLQHTGTTDRQPPAVATVTATADGAADSPTLGALRADGAGRATLATRARRCVGVAGLGRTGAAVALHLATAGVGTLVLQDASPVQTTDLGLGAYRPGDVGRPRHETLAATLAQVAPRCRVRTDGAPDVVVLVETHSPAPARYARLVGEGVPHLPVTVREADVVVGPFVLPGTTACARCADLHRTDDDPVWPALAAQLRGGTEPPQETTLAAAGASLACAQVLAHLDGLRPTSAGALLEVALPETLPEVRRVPPHPRCGCTTLRPAARALGPAGPRRQDEHQAGA</sequence>
<dbReference type="EMBL" id="QKWH01000001">
    <property type="protein sequence ID" value="PZR54997.1"/>
    <property type="molecule type" value="Genomic_DNA"/>
</dbReference>
<accession>A0A2W5WUP2</accession>
<dbReference type="InterPro" id="IPR000594">
    <property type="entry name" value="ThiF_NAD_FAD-bd"/>
</dbReference>
<dbReference type="Proteomes" id="UP000248783">
    <property type="component" value="Unassembled WGS sequence"/>
</dbReference>
<keyword evidence="4" id="KW-1185">Reference proteome</keyword>
<reference evidence="3 4" key="1">
    <citation type="submission" date="2018-06" db="EMBL/GenBank/DDBJ databases">
        <title>Whole genome sequencing of a novel hydrocarbon degrading bacterial strain, PW21 isolated from oil contaminated produced water sample.</title>
        <authorList>
            <person name="Nagkirti P."/>
            <person name="Shaikh A."/>
            <person name="Gowdaman V."/>
            <person name="Engineer A.E."/>
            <person name="Dagar S."/>
            <person name="Dhakephalkar P.K."/>
        </authorList>
    </citation>
    <scope>NUCLEOTIDE SEQUENCE [LARGE SCALE GENOMIC DNA]</scope>
    <source>
        <strain evidence="3 4">PW21</strain>
    </source>
</reference>
<evidence type="ECO:0000313" key="3">
    <source>
        <dbReference type="EMBL" id="PZR54997.1"/>
    </source>
</evidence>
<gene>
    <name evidence="3" type="ORF">DNL40_00945</name>
</gene>
<dbReference type="GO" id="GO:0008641">
    <property type="term" value="F:ubiquitin-like modifier activating enzyme activity"/>
    <property type="evidence" value="ECO:0007669"/>
    <property type="project" value="InterPro"/>
</dbReference>
<protein>
    <submittedName>
        <fullName evidence="3">Thiamine biosynthesis protein ThiF</fullName>
    </submittedName>
</protein>
<name>A0A2W5WUP2_9MICO</name>
<dbReference type="Gene3D" id="3.40.50.720">
    <property type="entry name" value="NAD(P)-binding Rossmann-like Domain"/>
    <property type="match status" value="1"/>
</dbReference>
<feature type="domain" description="THIF-type NAD/FAD binding fold" evidence="2">
    <location>
        <begin position="170"/>
        <end position="240"/>
    </location>
</feature>
<feature type="region of interest" description="Disordered" evidence="1">
    <location>
        <begin position="1"/>
        <end position="44"/>
    </location>
</feature>
<evidence type="ECO:0000259" key="2">
    <source>
        <dbReference type="Pfam" id="PF00899"/>
    </source>
</evidence>
<organism evidence="3 4">
    <name type="scientific">Xylanimonas oleitrophica</name>
    <dbReference type="NCBI Taxonomy" id="2607479"/>
    <lineage>
        <taxon>Bacteria</taxon>
        <taxon>Bacillati</taxon>
        <taxon>Actinomycetota</taxon>
        <taxon>Actinomycetes</taxon>
        <taxon>Micrococcales</taxon>
        <taxon>Promicromonosporaceae</taxon>
        <taxon>Xylanimonas</taxon>
    </lineage>
</organism>
<feature type="compositionally biased region" description="Low complexity" evidence="1">
    <location>
        <begin position="15"/>
        <end position="24"/>
    </location>
</feature>
<dbReference type="Pfam" id="PF00899">
    <property type="entry name" value="ThiF"/>
    <property type="match status" value="1"/>
</dbReference>
<comment type="caution">
    <text evidence="3">The sequence shown here is derived from an EMBL/GenBank/DDBJ whole genome shotgun (WGS) entry which is preliminary data.</text>
</comment>
<dbReference type="RefSeq" id="WP_111249361.1">
    <property type="nucleotide sequence ID" value="NZ_QKWH01000001.1"/>
</dbReference>